<keyword evidence="4" id="KW-1185">Reference proteome</keyword>
<proteinExistence type="predicted"/>
<organism evidence="3 4">
    <name type="scientific">Parnassius apollo</name>
    <name type="common">Apollo butterfly</name>
    <name type="synonym">Papilio apollo</name>
    <dbReference type="NCBI Taxonomy" id="110799"/>
    <lineage>
        <taxon>Eukaryota</taxon>
        <taxon>Metazoa</taxon>
        <taxon>Ecdysozoa</taxon>
        <taxon>Arthropoda</taxon>
        <taxon>Hexapoda</taxon>
        <taxon>Insecta</taxon>
        <taxon>Pterygota</taxon>
        <taxon>Neoptera</taxon>
        <taxon>Endopterygota</taxon>
        <taxon>Lepidoptera</taxon>
        <taxon>Glossata</taxon>
        <taxon>Ditrysia</taxon>
        <taxon>Papilionoidea</taxon>
        <taxon>Papilionidae</taxon>
        <taxon>Parnassiinae</taxon>
        <taxon>Parnassini</taxon>
        <taxon>Parnassius</taxon>
        <taxon>Parnassius</taxon>
    </lineage>
</organism>
<dbReference type="PANTHER" id="PTHR45823">
    <property type="entry name" value="T-SNARE COILED-COIL HOMOLOGY DOMAIN-CONTAINING PROTEIN"/>
    <property type="match status" value="1"/>
</dbReference>
<evidence type="ECO:0000313" key="4">
    <source>
        <dbReference type="Proteomes" id="UP000691718"/>
    </source>
</evidence>
<feature type="region of interest" description="Disordered" evidence="2">
    <location>
        <begin position="1"/>
        <end position="45"/>
    </location>
</feature>
<feature type="compositionally biased region" description="Basic and acidic residues" evidence="2">
    <location>
        <begin position="1"/>
        <end position="31"/>
    </location>
</feature>
<sequence>MLQEQARRQEEQAHRQEEQARRQEEQIRQLKEQLQSGQEEQARRQEEQMLLMKDLHATFGKEIREVKDRVAQHNNRLSETETRIEEHETRINHVNNRVDNVMADVKKTLNDLKLGDGTTGPVVATAPSLRGFKVPPFDGTSSWSAYKIQFEAAMEANGWNKSQATTALTLGLRDQALTVLEALGKKVIYELLQIYYAHLEHVFRAQLKDRVQRSNENLQQWALEVEKMVRKAYQSVPALIEGNLVNIHRRHPRS</sequence>
<comment type="caution">
    <text evidence="3">The sequence shown here is derived from an EMBL/GenBank/DDBJ whole genome shotgun (WGS) entry which is preliminary data.</text>
</comment>
<dbReference type="OrthoDB" id="425619at2759"/>
<gene>
    <name evidence="3" type="ORF">PAPOLLO_LOCUS2069</name>
</gene>
<accession>A0A8S3W4Q4</accession>
<protein>
    <submittedName>
        <fullName evidence="3">(apollo) hypothetical protein</fullName>
    </submittedName>
</protein>
<feature type="coiled-coil region" evidence="1">
    <location>
        <begin position="204"/>
        <end position="231"/>
    </location>
</feature>
<dbReference type="Proteomes" id="UP000691718">
    <property type="component" value="Unassembled WGS sequence"/>
</dbReference>
<name>A0A8S3W4Q4_PARAO</name>
<reference evidence="3" key="1">
    <citation type="submission" date="2021-04" db="EMBL/GenBank/DDBJ databases">
        <authorList>
            <person name="Tunstrom K."/>
        </authorList>
    </citation>
    <scope>NUCLEOTIDE SEQUENCE</scope>
</reference>
<evidence type="ECO:0000313" key="3">
    <source>
        <dbReference type="EMBL" id="CAG4940739.1"/>
    </source>
</evidence>
<keyword evidence="1" id="KW-0175">Coiled coil</keyword>
<evidence type="ECO:0000256" key="2">
    <source>
        <dbReference type="SAM" id="MobiDB-lite"/>
    </source>
</evidence>
<dbReference type="AlphaFoldDB" id="A0A8S3W4Q4"/>
<dbReference type="PANTHER" id="PTHR45823:SF1">
    <property type="entry name" value="T-SNARE COILED-COIL HOMOLOGY DOMAIN-CONTAINING PROTEIN"/>
    <property type="match status" value="1"/>
</dbReference>
<dbReference type="EMBL" id="CAJQZP010000150">
    <property type="protein sequence ID" value="CAG4940739.1"/>
    <property type="molecule type" value="Genomic_DNA"/>
</dbReference>
<evidence type="ECO:0000256" key="1">
    <source>
        <dbReference type="SAM" id="Coils"/>
    </source>
</evidence>